<dbReference type="EMBL" id="JAMPLM010000015">
    <property type="protein sequence ID" value="MEP1060099.1"/>
    <property type="molecule type" value="Genomic_DNA"/>
</dbReference>
<keyword evidence="4" id="KW-1185">Reference proteome</keyword>
<reference evidence="3 4" key="1">
    <citation type="submission" date="2022-04" db="EMBL/GenBank/DDBJ databases">
        <title>Positive selection, recombination, and allopatry shape intraspecific diversity of widespread and dominant cyanobacteria.</title>
        <authorList>
            <person name="Wei J."/>
            <person name="Shu W."/>
            <person name="Hu C."/>
        </authorList>
    </citation>
    <scope>NUCLEOTIDE SEQUENCE [LARGE SCALE GENOMIC DNA]</scope>
    <source>
        <strain evidence="3 4">AS-A4</strain>
    </source>
</reference>
<keyword evidence="3" id="KW-0645">Protease</keyword>
<dbReference type="EC" id="3.4.16.4" evidence="3"/>
<dbReference type="SUPFAM" id="SSF56601">
    <property type="entry name" value="beta-lactamase/transpeptidase-like"/>
    <property type="match status" value="1"/>
</dbReference>
<keyword evidence="2 3" id="KW-0378">Hydrolase</keyword>
<keyword evidence="3" id="KW-0121">Carboxypeptidase</keyword>
<accession>A0ABV0KLK9</accession>
<dbReference type="Gene3D" id="3.40.710.10">
    <property type="entry name" value="DD-peptidase/beta-lactamase superfamily"/>
    <property type="match status" value="1"/>
</dbReference>
<dbReference type="RefSeq" id="WP_347240357.1">
    <property type="nucleotide sequence ID" value="NZ_JAMPLM010000015.1"/>
</dbReference>
<comment type="similarity">
    <text evidence="1">Belongs to the peptidase S13 family.</text>
</comment>
<dbReference type="PRINTS" id="PR00922">
    <property type="entry name" value="DADACBPTASE3"/>
</dbReference>
<comment type="caution">
    <text evidence="3">The sequence shown here is derived from an EMBL/GenBank/DDBJ whole genome shotgun (WGS) entry which is preliminary data.</text>
</comment>
<name>A0ABV0KLK9_9CYAN</name>
<dbReference type="PANTHER" id="PTHR30023:SF0">
    <property type="entry name" value="PENICILLIN-SENSITIVE CARBOXYPEPTIDASE A"/>
    <property type="match status" value="1"/>
</dbReference>
<evidence type="ECO:0000256" key="2">
    <source>
        <dbReference type="ARBA" id="ARBA00022801"/>
    </source>
</evidence>
<dbReference type="Gene3D" id="3.50.80.20">
    <property type="entry name" value="D-Ala-D-Ala carboxypeptidase C, peptidase S13"/>
    <property type="match status" value="1"/>
</dbReference>
<dbReference type="Proteomes" id="UP001476950">
    <property type="component" value="Unassembled WGS sequence"/>
</dbReference>
<proteinExistence type="inferred from homology"/>
<evidence type="ECO:0000256" key="1">
    <source>
        <dbReference type="ARBA" id="ARBA00006096"/>
    </source>
</evidence>
<organism evidence="3 4">
    <name type="scientific">Stenomitos frigidus AS-A4</name>
    <dbReference type="NCBI Taxonomy" id="2933935"/>
    <lineage>
        <taxon>Bacteria</taxon>
        <taxon>Bacillati</taxon>
        <taxon>Cyanobacteriota</taxon>
        <taxon>Cyanophyceae</taxon>
        <taxon>Leptolyngbyales</taxon>
        <taxon>Leptolyngbyaceae</taxon>
        <taxon>Stenomitos</taxon>
    </lineage>
</organism>
<dbReference type="PANTHER" id="PTHR30023">
    <property type="entry name" value="D-ALANYL-D-ALANINE CARBOXYPEPTIDASE"/>
    <property type="match status" value="1"/>
</dbReference>
<dbReference type="Pfam" id="PF02113">
    <property type="entry name" value="Peptidase_S13"/>
    <property type="match status" value="2"/>
</dbReference>
<evidence type="ECO:0000313" key="3">
    <source>
        <dbReference type="EMBL" id="MEP1060099.1"/>
    </source>
</evidence>
<evidence type="ECO:0000313" key="4">
    <source>
        <dbReference type="Proteomes" id="UP001476950"/>
    </source>
</evidence>
<sequence>MAGLTRPTTVGSPPGASTFAWQDTPWIVQPGEPNAVTQTTLRQYLATLNRKGLPEATQGVWLQTGSQFLASNQGTTPLPAASLTKVATSLAALQTWGPDHQFETLISATGPIENGVLQGDLVVQGSGDPLLVWEEAIALGNALQQLGLTKVAGNLVLTGDFAMNFETQPQKAGALFKQALNAKDWSDEVAAQYQQLPPGTPRPQIAIAGNVQVITYGTDFLPKQLLLVRHRSLPLTDILKLMNIYSNNVIADSLAHSIGGATLIAQQAAIAAGIPQNEIRLKNGSGLGTENQISPRAVCAMFVAIQRYLQFRSLTIADLFPVAGTDYGTIDYRSLPLAAVVKTGTLNDVSALAGVVPTRDRGLVWFTIINRGTDLEDLRQQQDNLLQALVNRWGAVTTRPIALSSSHTEAVAKRLGAVDRNEIIRSTIPVSIDSRR</sequence>
<dbReference type="InterPro" id="IPR000667">
    <property type="entry name" value="Peptidase_S13"/>
</dbReference>
<dbReference type="GO" id="GO:0009002">
    <property type="term" value="F:serine-type D-Ala-D-Ala carboxypeptidase activity"/>
    <property type="evidence" value="ECO:0007669"/>
    <property type="project" value="UniProtKB-EC"/>
</dbReference>
<gene>
    <name evidence="3" type="ORF">NDI38_16805</name>
</gene>
<protein>
    <submittedName>
        <fullName evidence="3">D-alanyl-D-alanine carboxypeptidase</fullName>
        <ecNumber evidence="3">3.4.16.4</ecNumber>
    </submittedName>
</protein>
<dbReference type="InterPro" id="IPR012338">
    <property type="entry name" value="Beta-lactam/transpept-like"/>
</dbReference>